<keyword evidence="3" id="KW-1185">Reference proteome</keyword>
<accession>A0ABP7D633</accession>
<evidence type="ECO:0000259" key="1">
    <source>
        <dbReference type="Pfam" id="PF13358"/>
    </source>
</evidence>
<dbReference type="InterPro" id="IPR012337">
    <property type="entry name" value="RNaseH-like_sf"/>
</dbReference>
<protein>
    <recommendedName>
        <fullName evidence="1">Tc1-like transposase DDE domain-containing protein</fullName>
    </recommendedName>
</protein>
<dbReference type="SUPFAM" id="SSF53098">
    <property type="entry name" value="Ribonuclease H-like"/>
    <property type="match status" value="1"/>
</dbReference>
<name>A0ABP7D633_9MICC</name>
<feature type="domain" description="Tc1-like transposase DDE" evidence="1">
    <location>
        <begin position="11"/>
        <end position="99"/>
    </location>
</feature>
<comment type="caution">
    <text evidence="2">The sequence shown here is derived from an EMBL/GenBank/DDBJ whole genome shotgun (WGS) entry which is preliminary data.</text>
</comment>
<evidence type="ECO:0000313" key="3">
    <source>
        <dbReference type="Proteomes" id="UP001500752"/>
    </source>
</evidence>
<dbReference type="Pfam" id="PF13358">
    <property type="entry name" value="DDE_3"/>
    <property type="match status" value="1"/>
</dbReference>
<dbReference type="EMBL" id="BAABEO010000026">
    <property type="protein sequence ID" value="GAA3699265.1"/>
    <property type="molecule type" value="Genomic_DNA"/>
</dbReference>
<dbReference type="InterPro" id="IPR036397">
    <property type="entry name" value="RNaseH_sf"/>
</dbReference>
<proteinExistence type="predicted"/>
<dbReference type="InterPro" id="IPR038717">
    <property type="entry name" value="Tc1-like_DDE_dom"/>
</dbReference>
<reference evidence="3" key="1">
    <citation type="journal article" date="2019" name="Int. J. Syst. Evol. Microbiol.">
        <title>The Global Catalogue of Microorganisms (GCM) 10K type strain sequencing project: providing services to taxonomists for standard genome sequencing and annotation.</title>
        <authorList>
            <consortium name="The Broad Institute Genomics Platform"/>
            <consortium name="The Broad Institute Genome Sequencing Center for Infectious Disease"/>
            <person name="Wu L."/>
            <person name="Ma J."/>
        </authorList>
    </citation>
    <scope>NUCLEOTIDE SEQUENCE [LARGE SCALE GENOMIC DNA]</scope>
    <source>
        <strain evidence="3">JCM 30742</strain>
    </source>
</reference>
<gene>
    <name evidence="2" type="ORF">GCM10023081_40170</name>
</gene>
<evidence type="ECO:0000313" key="2">
    <source>
        <dbReference type="EMBL" id="GAA3699265.1"/>
    </source>
</evidence>
<dbReference type="Gene3D" id="3.30.420.10">
    <property type="entry name" value="Ribonuclease H-like superfamily/Ribonuclease H"/>
    <property type="match status" value="1"/>
</dbReference>
<dbReference type="Proteomes" id="UP001500752">
    <property type="component" value="Unassembled WGS sequence"/>
</dbReference>
<organism evidence="2 3">
    <name type="scientific">Arthrobacter ginkgonis</name>
    <dbReference type="NCBI Taxonomy" id="1630594"/>
    <lineage>
        <taxon>Bacteria</taxon>
        <taxon>Bacillati</taxon>
        <taxon>Actinomycetota</taxon>
        <taxon>Actinomycetes</taxon>
        <taxon>Micrococcales</taxon>
        <taxon>Micrococcaceae</taxon>
        <taxon>Arthrobacter</taxon>
    </lineage>
</organism>
<sequence>MLTGKISADACYPRHTNAEFVDFLGQVAAANPNVELHVVCDNYATHKHQNVKDWLAANPRVTMHFTPTCCSWLNMVEIFFGLITRQAIRRGSFTSVDDLENTIRTYTDSYNQSAHPFRWVKTGDYLLGKIKRNQTINT</sequence>